<dbReference type="GO" id="GO:0005811">
    <property type="term" value="C:lipid droplet"/>
    <property type="evidence" value="ECO:0007669"/>
    <property type="project" value="TreeGrafter"/>
</dbReference>
<dbReference type="GO" id="GO:0005524">
    <property type="term" value="F:ATP binding"/>
    <property type="evidence" value="ECO:0007669"/>
    <property type="project" value="UniProtKB-KW"/>
</dbReference>
<dbReference type="OrthoDB" id="1700726at2759"/>
<dbReference type="GO" id="GO:0005783">
    <property type="term" value="C:endoplasmic reticulum"/>
    <property type="evidence" value="ECO:0007669"/>
    <property type="project" value="TreeGrafter"/>
</dbReference>
<dbReference type="InterPro" id="IPR000873">
    <property type="entry name" value="AMP-dep_synth/lig_dom"/>
</dbReference>
<feature type="domain" description="AMP-dependent synthetase/ligase" evidence="6">
    <location>
        <begin position="237"/>
        <end position="455"/>
    </location>
</feature>
<evidence type="ECO:0000256" key="5">
    <source>
        <dbReference type="SAM" id="MobiDB-lite"/>
    </source>
</evidence>
<keyword evidence="4" id="KW-0067">ATP-binding</keyword>
<reference evidence="7 8" key="1">
    <citation type="submission" date="2019-04" db="EMBL/GenBank/DDBJ databases">
        <title>Friends and foes A comparative genomics study of 23 Aspergillus species from section Flavi.</title>
        <authorList>
            <consortium name="DOE Joint Genome Institute"/>
            <person name="Kjaerbolling I."/>
            <person name="Vesth T."/>
            <person name="Frisvad J.C."/>
            <person name="Nybo J.L."/>
            <person name="Theobald S."/>
            <person name="Kildgaard S."/>
            <person name="Isbrandt T."/>
            <person name="Kuo A."/>
            <person name="Sato A."/>
            <person name="Lyhne E.K."/>
            <person name="Kogle M.E."/>
            <person name="Wiebenga A."/>
            <person name="Kun R.S."/>
            <person name="Lubbers R.J."/>
            <person name="Makela M.R."/>
            <person name="Barry K."/>
            <person name="Chovatia M."/>
            <person name="Clum A."/>
            <person name="Daum C."/>
            <person name="Haridas S."/>
            <person name="He G."/>
            <person name="LaButti K."/>
            <person name="Lipzen A."/>
            <person name="Mondo S."/>
            <person name="Riley R."/>
            <person name="Salamov A."/>
            <person name="Simmons B.A."/>
            <person name="Magnuson J.K."/>
            <person name="Henrissat B."/>
            <person name="Mortensen U.H."/>
            <person name="Larsen T.O."/>
            <person name="Devries R.P."/>
            <person name="Grigoriev I.V."/>
            <person name="Machida M."/>
            <person name="Baker S.E."/>
            <person name="Andersen M.R."/>
        </authorList>
    </citation>
    <scope>NUCLEOTIDE SEQUENCE [LARGE SCALE GENOMIC DNA]</scope>
    <source>
        <strain evidence="7 8">CBS 151.66</strain>
    </source>
</reference>
<dbReference type="PANTHER" id="PTHR43272:SF83">
    <property type="entry name" value="ACYL-COA SYNTHETASE LONG-CHAIN, ISOFORM J"/>
    <property type="match status" value="1"/>
</dbReference>
<evidence type="ECO:0000313" key="7">
    <source>
        <dbReference type="EMBL" id="KAB8078865.1"/>
    </source>
</evidence>
<evidence type="ECO:0000256" key="3">
    <source>
        <dbReference type="ARBA" id="ARBA00022741"/>
    </source>
</evidence>
<accession>A0A5N5XFB6</accession>
<dbReference type="GO" id="GO:0035336">
    <property type="term" value="P:long-chain fatty-acyl-CoA metabolic process"/>
    <property type="evidence" value="ECO:0007669"/>
    <property type="project" value="TreeGrafter"/>
</dbReference>
<name>A0A5N5XFB6_9EURO</name>
<keyword evidence="2" id="KW-0436">Ligase</keyword>
<organism evidence="7 8">
    <name type="scientific">Aspergillus leporis</name>
    <dbReference type="NCBI Taxonomy" id="41062"/>
    <lineage>
        <taxon>Eukaryota</taxon>
        <taxon>Fungi</taxon>
        <taxon>Dikarya</taxon>
        <taxon>Ascomycota</taxon>
        <taxon>Pezizomycotina</taxon>
        <taxon>Eurotiomycetes</taxon>
        <taxon>Eurotiomycetidae</taxon>
        <taxon>Eurotiales</taxon>
        <taxon>Aspergillaceae</taxon>
        <taxon>Aspergillus</taxon>
        <taxon>Aspergillus subgen. Circumdati</taxon>
    </lineage>
</organism>
<dbReference type="Gene3D" id="3.40.50.12780">
    <property type="entry name" value="N-terminal domain of ligase-like"/>
    <property type="match status" value="2"/>
</dbReference>
<dbReference type="Pfam" id="PF00501">
    <property type="entry name" value="AMP-binding"/>
    <property type="match status" value="2"/>
</dbReference>
<dbReference type="EMBL" id="ML732154">
    <property type="protein sequence ID" value="KAB8078865.1"/>
    <property type="molecule type" value="Genomic_DNA"/>
</dbReference>
<evidence type="ECO:0000259" key="6">
    <source>
        <dbReference type="Pfam" id="PF00501"/>
    </source>
</evidence>
<gene>
    <name evidence="7" type="ORF">BDV29DRAFT_187552</name>
</gene>
<dbReference type="Proteomes" id="UP000326565">
    <property type="component" value="Unassembled WGS sequence"/>
</dbReference>
<dbReference type="PANTHER" id="PTHR43272">
    <property type="entry name" value="LONG-CHAIN-FATTY-ACID--COA LIGASE"/>
    <property type="match status" value="1"/>
</dbReference>
<proteinExistence type="inferred from homology"/>
<evidence type="ECO:0000256" key="1">
    <source>
        <dbReference type="ARBA" id="ARBA00006432"/>
    </source>
</evidence>
<evidence type="ECO:0000256" key="2">
    <source>
        <dbReference type="ARBA" id="ARBA00022598"/>
    </source>
</evidence>
<dbReference type="GO" id="GO:0004467">
    <property type="term" value="F:long-chain fatty acid-CoA ligase activity"/>
    <property type="evidence" value="ECO:0007669"/>
    <property type="project" value="TreeGrafter"/>
</dbReference>
<dbReference type="InterPro" id="IPR042099">
    <property type="entry name" value="ANL_N_sf"/>
</dbReference>
<comment type="similarity">
    <text evidence="1">Belongs to the ATP-dependent AMP-binding enzyme family.</text>
</comment>
<keyword evidence="3" id="KW-0547">Nucleotide-binding</keyword>
<feature type="region of interest" description="Disordered" evidence="5">
    <location>
        <begin position="1"/>
        <end position="37"/>
    </location>
</feature>
<sequence length="631" mass="69668">MQSISPDSPTILVEVPDSVPRPGESIPQRPPAAADGLLTQPEEGVETKCDMFRRASKTFGNSRAVGSRRVIRTHQEKRAVADGAGNTAHKNWTYYELSDYTCLSFIEYEQLALALGYELKELDLEKDSKIHLYGATSLHWVTMSHGGASQSIVAVAAYDPLGEEGFWHSLNEGGSTAVFLDPQLLPSLRKALGSTKPLQHTIYKTSFEVDTELIQNLRSEYPHIAIIRFAKLQHQWGPPKGICLTHRMVVAAVAGMNAVVGKHISPQDAVLTYLPQAHIIEFAFENMCLYWGCTMGYGSLIILSNNSIRNCKGDSCGFHPTDSGRWTSSAGIDQEGHSGRSCNQRRDQQNPYFWGALRLKSTLLFARLPGISLRDTVVFKAIKEAAGGRLRGMMDGGGPIARDTQTFLSMTIVPLLNRYGLAETCGMGAINDPLAWVPNSLGELPVCIEVMLVGYVDGGYSTRHDPPQSENLNRHASQDRVYPDHWFRTGDIGEFDRQGHLKIVDRKKNLVKSLNGEYFALEKLKSIYRTAAVDQVNPTVIVVPNQDVLRIPAVDHGDGARQTNDGPLSLVTKQLQDVGRSSGLKSFEIICDAILSDEEWSPENGFLTPAEASEEKTYTRFMKGIDRAYGK</sequence>
<evidence type="ECO:0000256" key="4">
    <source>
        <dbReference type="ARBA" id="ARBA00022840"/>
    </source>
</evidence>
<keyword evidence="8" id="KW-1185">Reference proteome</keyword>
<evidence type="ECO:0000313" key="8">
    <source>
        <dbReference type="Proteomes" id="UP000326565"/>
    </source>
</evidence>
<dbReference type="SUPFAM" id="SSF56801">
    <property type="entry name" value="Acetyl-CoA synthetase-like"/>
    <property type="match status" value="1"/>
</dbReference>
<protein>
    <submittedName>
        <fullName evidence="7">Acetyl-CoA synthetase-like protein</fullName>
    </submittedName>
</protein>
<feature type="domain" description="AMP-dependent synthetase/ligase" evidence="6">
    <location>
        <begin position="91"/>
        <end position="213"/>
    </location>
</feature>
<dbReference type="AlphaFoldDB" id="A0A5N5XFB6"/>
<dbReference type="GO" id="GO:0005886">
    <property type="term" value="C:plasma membrane"/>
    <property type="evidence" value="ECO:0007669"/>
    <property type="project" value="TreeGrafter"/>
</dbReference>